<accession>A0A8J2KU86</accession>
<keyword evidence="3" id="KW-1185">Reference proteome</keyword>
<name>A0A8J2KU86_9HEXA</name>
<evidence type="ECO:0000256" key="1">
    <source>
        <dbReference type="SAM" id="MobiDB-lite"/>
    </source>
</evidence>
<organism evidence="2 3">
    <name type="scientific">Allacma fusca</name>
    <dbReference type="NCBI Taxonomy" id="39272"/>
    <lineage>
        <taxon>Eukaryota</taxon>
        <taxon>Metazoa</taxon>
        <taxon>Ecdysozoa</taxon>
        <taxon>Arthropoda</taxon>
        <taxon>Hexapoda</taxon>
        <taxon>Collembola</taxon>
        <taxon>Symphypleona</taxon>
        <taxon>Sminthuridae</taxon>
        <taxon>Allacma</taxon>
    </lineage>
</organism>
<dbReference type="EMBL" id="CAJVCH010513170">
    <property type="protein sequence ID" value="CAG7821505.1"/>
    <property type="molecule type" value="Genomic_DNA"/>
</dbReference>
<feature type="region of interest" description="Disordered" evidence="1">
    <location>
        <begin position="1"/>
        <end position="33"/>
    </location>
</feature>
<comment type="caution">
    <text evidence="2">The sequence shown here is derived from an EMBL/GenBank/DDBJ whole genome shotgun (WGS) entry which is preliminary data.</text>
</comment>
<proteinExistence type="predicted"/>
<protein>
    <submittedName>
        <fullName evidence="2">Uncharacterized protein</fullName>
    </submittedName>
</protein>
<evidence type="ECO:0000313" key="3">
    <source>
        <dbReference type="Proteomes" id="UP000708208"/>
    </source>
</evidence>
<sequence length="151" mass="17242">MTKTSQVPHTSHVRDVPTRTTSTPTSPTPPPALHLVPLWLPPFHEDRNPQPHQELMVVRWVPAKELEWSSGQSQRGTRLYPLGIHKNKAKEFRRPPQPPYSDMPGTFQAPGMSIALCERLPRNRKRRLHEKHVPKLAAIMSLSNHEMTCST</sequence>
<dbReference type="AlphaFoldDB" id="A0A8J2KU86"/>
<evidence type="ECO:0000313" key="2">
    <source>
        <dbReference type="EMBL" id="CAG7821505.1"/>
    </source>
</evidence>
<dbReference type="Proteomes" id="UP000708208">
    <property type="component" value="Unassembled WGS sequence"/>
</dbReference>
<gene>
    <name evidence="2" type="ORF">AFUS01_LOCUS31839</name>
</gene>
<reference evidence="2" key="1">
    <citation type="submission" date="2021-06" db="EMBL/GenBank/DDBJ databases">
        <authorList>
            <person name="Hodson N. C."/>
            <person name="Mongue J. A."/>
            <person name="Jaron S. K."/>
        </authorList>
    </citation>
    <scope>NUCLEOTIDE SEQUENCE</scope>
</reference>
<feature type="region of interest" description="Disordered" evidence="1">
    <location>
        <begin position="79"/>
        <end position="102"/>
    </location>
</feature>